<keyword evidence="5" id="KW-0378">Hydrolase</keyword>
<keyword evidence="2 3" id="KW-0119">Carbohydrate metabolism</keyword>
<dbReference type="GO" id="GO:0016787">
    <property type="term" value="F:hydrolase activity"/>
    <property type="evidence" value="ECO:0007669"/>
    <property type="project" value="UniProtKB-KW"/>
</dbReference>
<dbReference type="Proteomes" id="UP000787472">
    <property type="component" value="Unassembled WGS sequence"/>
</dbReference>
<dbReference type="InterPro" id="IPR027291">
    <property type="entry name" value="Glyco_hydro_38_N_sf"/>
</dbReference>
<reference evidence="5" key="1">
    <citation type="submission" date="2020-03" db="EMBL/GenBank/DDBJ databases">
        <authorList>
            <person name="Guo F."/>
        </authorList>
    </citation>
    <scope>NUCLEOTIDE SEQUENCE</scope>
    <source>
        <strain evidence="5">JCM 30134</strain>
    </source>
</reference>
<dbReference type="SUPFAM" id="SSF88713">
    <property type="entry name" value="Glycoside hydrolase/deacetylase"/>
    <property type="match status" value="1"/>
</dbReference>
<gene>
    <name evidence="5" type="ORF">G8770_06450</name>
</gene>
<feature type="domain" description="Glycoside hydrolase family 57 N-terminal" evidence="4">
    <location>
        <begin position="11"/>
        <end position="432"/>
    </location>
</feature>
<accession>A0A9E5MGV1</accession>
<dbReference type="CDD" id="cd10796">
    <property type="entry name" value="GH57N_APU"/>
    <property type="match status" value="1"/>
</dbReference>
<dbReference type="InterPro" id="IPR052046">
    <property type="entry name" value="GH57_Enzymes"/>
</dbReference>
<evidence type="ECO:0000256" key="1">
    <source>
        <dbReference type="ARBA" id="ARBA00006821"/>
    </source>
</evidence>
<evidence type="ECO:0000313" key="5">
    <source>
        <dbReference type="EMBL" id="NHO65181.1"/>
    </source>
</evidence>
<protein>
    <submittedName>
        <fullName evidence="5">Glycoside hydrolase</fullName>
    </submittedName>
</protein>
<evidence type="ECO:0000256" key="3">
    <source>
        <dbReference type="RuleBase" id="RU361196"/>
    </source>
</evidence>
<dbReference type="InterPro" id="IPR011330">
    <property type="entry name" value="Glyco_hydro/deAcase_b/a-brl"/>
</dbReference>
<organism evidence="5 6">
    <name type="scientific">Pseudomaricurvus hydrocarbonicus</name>
    <dbReference type="NCBI Taxonomy" id="1470433"/>
    <lineage>
        <taxon>Bacteria</taxon>
        <taxon>Pseudomonadati</taxon>
        <taxon>Pseudomonadota</taxon>
        <taxon>Gammaproteobacteria</taxon>
        <taxon>Cellvibrionales</taxon>
        <taxon>Cellvibrionaceae</taxon>
        <taxon>Pseudomaricurvus</taxon>
    </lineage>
</organism>
<comment type="similarity">
    <text evidence="1 3">Belongs to the glycosyl hydrolase 57 family.</text>
</comment>
<evidence type="ECO:0000259" key="4">
    <source>
        <dbReference type="Pfam" id="PF03065"/>
    </source>
</evidence>
<dbReference type="Gene3D" id="3.20.110.10">
    <property type="entry name" value="Glycoside hydrolase 38, N terminal domain"/>
    <property type="match status" value="1"/>
</dbReference>
<comment type="caution">
    <text evidence="5">The sequence shown here is derived from an EMBL/GenBank/DDBJ whole genome shotgun (WGS) entry which is preliminary data.</text>
</comment>
<dbReference type="Pfam" id="PF03065">
    <property type="entry name" value="Glyco_hydro_57"/>
    <property type="match status" value="1"/>
</dbReference>
<proteinExistence type="inferred from homology"/>
<dbReference type="InterPro" id="IPR004300">
    <property type="entry name" value="Glyco_hydro_57_N"/>
</dbReference>
<sequence>MPAEPALNVVLCWHMHQPDYRDPHTGSPLQPWTYLRALKDYTDMAAHLEMVDNACAVVNFTPILLEQLGCYSRQINGYLQHNSALQDPLLAQLLAAQPGASPTAAENILRKCLSGRHLNFSRRHETYHMLLEFAEALRQRNDLLASASEGFFADLLVWFHLSWLGETVHRNDPRVQQLIDKARDYTLDDRRALLEIIGEQIDAVVPRYRALQDESRVELALSPYAHPLAPLLLDFNSAREANPEVALPPCSHYPGGETQLQWQIDKGLDIFEHHFGRRPSGCWPAGGALSNAVLQQLADSGFKWTASGTDVLLNSLNPSAREHPDANVLHQGYLAGEPPICCFFRDDRLSNLIAFTYATWHADDAVANLIQQLEGIHRNCDDKKNAVVAIIMDGDNAWEHYPNNGFYFLQALYRRIANHPKFELTTFSKCLQADRQSLPALVAGSWACGNLSSWIGSPDKNRAWEMLVSAKHQFDLVMQQNFLPPSQRHEATRLMAICEGSDWFWWPGNGNSPQAVQNFDNLYRIHLTALYQCLEIPPPKYLAHSYTHPPSSTDTWPDDVMKKNT</sequence>
<dbReference type="RefSeq" id="WP_167183469.1">
    <property type="nucleotide sequence ID" value="NZ_JAAONZ010000003.1"/>
</dbReference>
<evidence type="ECO:0000256" key="2">
    <source>
        <dbReference type="ARBA" id="ARBA00023277"/>
    </source>
</evidence>
<dbReference type="AlphaFoldDB" id="A0A9E5MGV1"/>
<dbReference type="GO" id="GO:0005975">
    <property type="term" value="P:carbohydrate metabolic process"/>
    <property type="evidence" value="ECO:0007669"/>
    <property type="project" value="InterPro"/>
</dbReference>
<keyword evidence="6" id="KW-1185">Reference proteome</keyword>
<dbReference type="EMBL" id="JAAONZ010000003">
    <property type="protein sequence ID" value="NHO65181.1"/>
    <property type="molecule type" value="Genomic_DNA"/>
</dbReference>
<dbReference type="PANTHER" id="PTHR36306:SF1">
    <property type="entry name" value="ALPHA-AMYLASE-RELATED"/>
    <property type="match status" value="1"/>
</dbReference>
<dbReference type="PANTHER" id="PTHR36306">
    <property type="entry name" value="ALPHA-AMYLASE-RELATED-RELATED"/>
    <property type="match status" value="1"/>
</dbReference>
<evidence type="ECO:0000313" key="6">
    <source>
        <dbReference type="Proteomes" id="UP000787472"/>
    </source>
</evidence>
<name>A0A9E5MGV1_9GAMM</name>